<dbReference type="NCBIfam" id="TIGR00594">
    <property type="entry name" value="polc"/>
    <property type="match status" value="1"/>
</dbReference>
<comment type="caution">
    <text evidence="12">The sequence shown here is derived from an EMBL/GenBank/DDBJ whole genome shotgun (WGS) entry which is preliminary data.</text>
</comment>
<dbReference type="SUPFAM" id="SSF89550">
    <property type="entry name" value="PHP domain-like"/>
    <property type="match status" value="1"/>
</dbReference>
<evidence type="ECO:0000256" key="3">
    <source>
        <dbReference type="ARBA" id="ARBA00022679"/>
    </source>
</evidence>
<dbReference type="Pfam" id="PF07733">
    <property type="entry name" value="DNA_pol3_alpha"/>
    <property type="match status" value="1"/>
</dbReference>
<protein>
    <recommendedName>
        <fullName evidence="1">DNA-directed DNA polymerase</fullName>
        <ecNumber evidence="1">2.7.7.7</ecNumber>
    </recommendedName>
</protein>
<dbReference type="Pfam" id="PF17657">
    <property type="entry name" value="DNA_pol3_finger"/>
    <property type="match status" value="1"/>
</dbReference>
<dbReference type="PANTHER" id="PTHR32294:SF4">
    <property type="entry name" value="ERROR-PRONE DNA POLYMERASE"/>
    <property type="match status" value="1"/>
</dbReference>
<keyword evidence="8" id="KW-0234">DNA repair</keyword>
<evidence type="ECO:0000256" key="2">
    <source>
        <dbReference type="ARBA" id="ARBA00022490"/>
    </source>
</evidence>
<gene>
    <name evidence="12" type="ORF">E3T61_03150</name>
</gene>
<dbReference type="InterPro" id="IPR029460">
    <property type="entry name" value="DNAPol_HHH"/>
</dbReference>
<dbReference type="AlphaFoldDB" id="A0A4R9BZ48"/>
<feature type="domain" description="Polymerase/histidinol phosphatase N-terminal" evidence="11">
    <location>
        <begin position="54"/>
        <end position="121"/>
    </location>
</feature>
<reference evidence="12 13" key="1">
    <citation type="submission" date="2019-03" db="EMBL/GenBank/DDBJ databases">
        <title>Genomics of glacier-inhabiting Cryobacterium strains.</title>
        <authorList>
            <person name="Liu Q."/>
            <person name="Xin Y.-H."/>
        </authorList>
    </citation>
    <scope>NUCLEOTIDE SEQUENCE [LARGE SCALE GENOMIC DNA]</scope>
    <source>
        <strain evidence="12 13">Sr59</strain>
    </source>
</reference>
<dbReference type="InterPro" id="IPR004013">
    <property type="entry name" value="PHP_dom"/>
</dbReference>
<dbReference type="EMBL" id="SOHM01000007">
    <property type="protein sequence ID" value="TFD94010.1"/>
    <property type="molecule type" value="Genomic_DNA"/>
</dbReference>
<dbReference type="InterPro" id="IPR016195">
    <property type="entry name" value="Pol/histidinol_Pase-like"/>
</dbReference>
<evidence type="ECO:0000313" key="12">
    <source>
        <dbReference type="EMBL" id="TFD94010.1"/>
    </source>
</evidence>
<accession>A0A4R9BZ48</accession>
<dbReference type="Gene3D" id="1.10.10.1600">
    <property type="entry name" value="Bacterial DNA polymerase III alpha subunit, thumb domain"/>
    <property type="match status" value="1"/>
</dbReference>
<dbReference type="CDD" id="cd04485">
    <property type="entry name" value="DnaE_OBF"/>
    <property type="match status" value="1"/>
</dbReference>
<feature type="compositionally biased region" description="Polar residues" evidence="10">
    <location>
        <begin position="1134"/>
        <end position="1145"/>
    </location>
</feature>
<keyword evidence="13" id="KW-1185">Reference proteome</keyword>
<evidence type="ECO:0000256" key="10">
    <source>
        <dbReference type="SAM" id="MobiDB-lite"/>
    </source>
</evidence>
<comment type="catalytic activity">
    <reaction evidence="9">
        <text>DNA(n) + a 2'-deoxyribonucleoside 5'-triphosphate = DNA(n+1) + diphosphate</text>
        <dbReference type="Rhea" id="RHEA:22508"/>
        <dbReference type="Rhea" id="RHEA-COMP:17339"/>
        <dbReference type="Rhea" id="RHEA-COMP:17340"/>
        <dbReference type="ChEBI" id="CHEBI:33019"/>
        <dbReference type="ChEBI" id="CHEBI:61560"/>
        <dbReference type="ChEBI" id="CHEBI:173112"/>
        <dbReference type="EC" id="2.7.7.7"/>
    </reaction>
</comment>
<dbReference type="Pfam" id="PF14579">
    <property type="entry name" value="HHH_6"/>
    <property type="match status" value="1"/>
</dbReference>
<name>A0A4R9BZ48_9MICO</name>
<evidence type="ECO:0000256" key="5">
    <source>
        <dbReference type="ARBA" id="ARBA00022705"/>
    </source>
</evidence>
<evidence type="ECO:0000256" key="4">
    <source>
        <dbReference type="ARBA" id="ARBA00022695"/>
    </source>
</evidence>
<keyword evidence="3" id="KW-0808">Transferase</keyword>
<dbReference type="CDD" id="cd07431">
    <property type="entry name" value="PHP_PolIIIA"/>
    <property type="match status" value="1"/>
</dbReference>
<dbReference type="SMART" id="SM00481">
    <property type="entry name" value="POLIIIAc"/>
    <property type="match status" value="1"/>
</dbReference>
<dbReference type="Pfam" id="PF02811">
    <property type="entry name" value="PHP"/>
    <property type="match status" value="1"/>
</dbReference>
<evidence type="ECO:0000256" key="7">
    <source>
        <dbReference type="ARBA" id="ARBA00022932"/>
    </source>
</evidence>
<dbReference type="EC" id="2.7.7.7" evidence="1"/>
<sequence length="1151" mass="126307">MRTCKDMSAARFTLPNVEQRFDTGKVNNGTELLYRLARTCSPLSAWVSAAMTFPHLHVASAYSTHNGVTMPEHLVAKAVSDGATFLALTDHDGLYAGVKHVRACEAAGIQAGLGAELAVHDDEHRSLGRVTVLAMGTGDGRGYGALCRAVSTAHEAGRVPSMDRRRLAELAADGRLTVLLGNLSDVGAAIERRETADALGRLRHWLSVMPVASVTLEVVCHLAEAGQPGSVAPATRMLGLSTTTGVPAVLSNAVRYSEPGEAATADLADATRHLVPLAKLSQPQSNGQAYLKDEREMRRVGRMLVDAGTHEPGALDRLIQNTRQLADRCTLDPAHDLGLGTPRMPEASVIGIAGDPVAELWARARHGIDDRYAGTKLVDAAHTELAHEMETVEHLGFASYFLTVARVADLIRDMGIRIQARGSGVGSVLNYALRTSSVEPISNSLIWERFLSPERQTLPDIDLDVESSRRHDIYREVFKTFGADRVSLMSMTNAYRGRGAVRDAGMALGMPDDEISAIAKQMWRFNARDFRQALEEKPELAEFAAAVQESSQLDQLVDLTAKLDRLPRHISVHPCGVILSDTSLLDRTPVQASGMGLPMSQYDKHDMDPMGLIKLDILGVRMQSAMAFAVEEHRRLTGEHIDLDRVPLDDPETFDLICSTRTLGIFQLESPGQMELVGKLQPREFNDLTVEISLFRPGPMQNNMPLQYLMARHGEVAPDYMDPRFKPFLQETRGVVVFHEQVMRLFDELTGCGMGKADVFRRHLGKSDDLAEIEAYVRERAAARGFDQKVIDRAWKVLAGFGSFGFAKAHGAAFALPTYQSAWLKTHHPATFFAGLLTHDPGMWPKDLIVAEARNLGVPILPLDVQRSALDYRVEELTDGRLAIRLALPELVGSSAAEQRRIAEHQPFTSLQDFRDRVRPRRRSFEALARVGALDAFIGYDRSRRSDLLAHLHGLAGKALAVGENQLAFDIELPLPDFGRAVTSMDLRGRTQTDLELRDLRLAVGHHQMERFYSLFKKLGVTPASELGKLPGGTEVLVAGVRRATNTPPMRDGRRTVFVSLDDGTGPVSNVVFFHDAQAAIGRVAFSTQFMLVKGRTRRSGARGISVTGDGAWDLLDAARTVKAKELAEEQKRSTAVTGTDNVIQMQRRRA</sequence>
<dbReference type="Gene3D" id="1.10.150.870">
    <property type="match status" value="1"/>
</dbReference>
<dbReference type="GO" id="GO:0003887">
    <property type="term" value="F:DNA-directed DNA polymerase activity"/>
    <property type="evidence" value="ECO:0007669"/>
    <property type="project" value="UniProtKB-KW"/>
</dbReference>
<dbReference type="GO" id="GO:0006260">
    <property type="term" value="P:DNA replication"/>
    <property type="evidence" value="ECO:0007669"/>
    <property type="project" value="UniProtKB-KW"/>
</dbReference>
<proteinExistence type="predicted"/>
<organism evidence="12 13">
    <name type="scientific">Cryobacterium lactosi</name>
    <dbReference type="NCBI Taxonomy" id="1259202"/>
    <lineage>
        <taxon>Bacteria</taxon>
        <taxon>Bacillati</taxon>
        <taxon>Actinomycetota</taxon>
        <taxon>Actinomycetes</taxon>
        <taxon>Micrococcales</taxon>
        <taxon>Microbacteriaceae</taxon>
        <taxon>Cryobacterium</taxon>
    </lineage>
</organism>
<dbReference type="Proteomes" id="UP000298468">
    <property type="component" value="Unassembled WGS sequence"/>
</dbReference>
<keyword evidence="6" id="KW-0227">DNA damage</keyword>
<keyword evidence="5" id="KW-0235">DNA replication</keyword>
<evidence type="ECO:0000256" key="6">
    <source>
        <dbReference type="ARBA" id="ARBA00022763"/>
    </source>
</evidence>
<evidence type="ECO:0000256" key="8">
    <source>
        <dbReference type="ARBA" id="ARBA00023204"/>
    </source>
</evidence>
<evidence type="ECO:0000256" key="9">
    <source>
        <dbReference type="ARBA" id="ARBA00049244"/>
    </source>
</evidence>
<feature type="region of interest" description="Disordered" evidence="10">
    <location>
        <begin position="1130"/>
        <end position="1151"/>
    </location>
</feature>
<evidence type="ECO:0000256" key="1">
    <source>
        <dbReference type="ARBA" id="ARBA00012417"/>
    </source>
</evidence>
<dbReference type="InterPro" id="IPR004805">
    <property type="entry name" value="DnaE2/DnaE/PolC"/>
</dbReference>
<dbReference type="InterPro" id="IPR011708">
    <property type="entry name" value="DNA_pol3_alpha_NTPase_dom"/>
</dbReference>
<keyword evidence="7" id="KW-0239">DNA-directed DNA polymerase</keyword>
<dbReference type="Gene3D" id="3.20.20.140">
    <property type="entry name" value="Metal-dependent hydrolases"/>
    <property type="match status" value="1"/>
</dbReference>
<dbReference type="InterPro" id="IPR041931">
    <property type="entry name" value="DNA_pol3_alpha_thumb_dom"/>
</dbReference>
<evidence type="ECO:0000259" key="11">
    <source>
        <dbReference type="SMART" id="SM00481"/>
    </source>
</evidence>
<dbReference type="GO" id="GO:0006281">
    <property type="term" value="P:DNA repair"/>
    <property type="evidence" value="ECO:0007669"/>
    <property type="project" value="UniProtKB-KW"/>
</dbReference>
<evidence type="ECO:0000313" key="13">
    <source>
        <dbReference type="Proteomes" id="UP000298468"/>
    </source>
</evidence>
<keyword evidence="4" id="KW-0548">Nucleotidyltransferase</keyword>
<keyword evidence="2" id="KW-0963">Cytoplasm</keyword>
<dbReference type="GO" id="GO:0008408">
    <property type="term" value="F:3'-5' exonuclease activity"/>
    <property type="evidence" value="ECO:0007669"/>
    <property type="project" value="InterPro"/>
</dbReference>
<dbReference type="InterPro" id="IPR040982">
    <property type="entry name" value="DNA_pol3_finger"/>
</dbReference>
<dbReference type="OrthoDB" id="9803237at2"/>
<dbReference type="InterPro" id="IPR003141">
    <property type="entry name" value="Pol/His_phosphatase_N"/>
</dbReference>
<dbReference type="PANTHER" id="PTHR32294">
    <property type="entry name" value="DNA POLYMERASE III SUBUNIT ALPHA"/>
    <property type="match status" value="1"/>
</dbReference>